<evidence type="ECO:0000256" key="4">
    <source>
        <dbReference type="ARBA" id="ARBA00022777"/>
    </source>
</evidence>
<keyword evidence="4 7" id="KW-0418">Kinase</keyword>
<dbReference type="Gene3D" id="1.20.5.1930">
    <property type="match status" value="1"/>
</dbReference>
<evidence type="ECO:0000259" key="6">
    <source>
        <dbReference type="PROSITE" id="PS50109"/>
    </source>
</evidence>
<dbReference type="KEGG" id="hprf:HLPR_00470"/>
<dbReference type="InterPro" id="IPR008595">
    <property type="entry name" value="DegS"/>
</dbReference>
<dbReference type="InterPro" id="IPR011712">
    <property type="entry name" value="Sig_transdc_His_kin_sub3_dim/P"/>
</dbReference>
<evidence type="ECO:0000256" key="2">
    <source>
        <dbReference type="ARBA" id="ARBA00012438"/>
    </source>
</evidence>
<feature type="domain" description="Histidine kinase" evidence="6">
    <location>
        <begin position="186"/>
        <end position="387"/>
    </location>
</feature>
<comment type="catalytic activity">
    <reaction evidence="1">
        <text>ATP + protein L-histidine = ADP + protein N-phospho-L-histidine.</text>
        <dbReference type="EC" id="2.7.13.3"/>
    </reaction>
</comment>
<dbReference type="EC" id="2.7.13.3" evidence="2"/>
<dbReference type="Pfam" id="PF07730">
    <property type="entry name" value="HisKA_3"/>
    <property type="match status" value="1"/>
</dbReference>
<dbReference type="InterPro" id="IPR005467">
    <property type="entry name" value="His_kinase_dom"/>
</dbReference>
<evidence type="ECO:0000256" key="5">
    <source>
        <dbReference type="ARBA" id="ARBA00023012"/>
    </source>
</evidence>
<dbReference type="EMBL" id="AP028654">
    <property type="protein sequence ID" value="BEP27716.1"/>
    <property type="molecule type" value="Genomic_DNA"/>
</dbReference>
<evidence type="ECO:0000313" key="8">
    <source>
        <dbReference type="Proteomes" id="UP001321786"/>
    </source>
</evidence>
<dbReference type="Pfam" id="PF05384">
    <property type="entry name" value="DegS"/>
    <property type="match status" value="1"/>
</dbReference>
<keyword evidence="5" id="KW-0902">Two-component regulatory system</keyword>
<dbReference type="SMART" id="SM00387">
    <property type="entry name" value="HATPase_c"/>
    <property type="match status" value="1"/>
</dbReference>
<sequence>MINENKSNKIKDKRVKEIFSKILESIDSSKIQINIILDNTRQEYETLVNQLENIKIEIDIVIKTVDILVNEDKSMRIKLVKATKNYKNNPSFDLKKIYDEAYAVKSKLLEAENKERNLRDRRDNIELSLRKVYGNIKISEKILHQIGIASSFLNGEIMSAMEGMDFESEMLVGVKVLEAQENERKRIARDIHDGPAQLMANLIMRTDICETILKKDFEEGIKELRELKIAVKKSLKEVRDIIFDLRPMSLDDIGLNQTIKEFINIVSRDLEMKINFNFEKINYEVESIIKVATYRIIQELLNNIKKHSKAKNVSIDLKYGKKYLSIKVEDDGIGFDVRNVLSEIKSKSNSFGLIGIYERVNQLQGEINITSENNKGVVFKIKLPISREVILDEKNGN</sequence>
<dbReference type="CDD" id="cd16917">
    <property type="entry name" value="HATPase_UhpB-NarQ-NarX-like"/>
    <property type="match status" value="1"/>
</dbReference>
<dbReference type="InterPro" id="IPR050482">
    <property type="entry name" value="Sensor_HK_TwoCompSys"/>
</dbReference>
<dbReference type="SUPFAM" id="SSF55874">
    <property type="entry name" value="ATPase domain of HSP90 chaperone/DNA topoisomerase II/histidine kinase"/>
    <property type="match status" value="1"/>
</dbReference>
<organism evidence="7 8">
    <name type="scientific">Helicovermis profundi</name>
    <dbReference type="NCBI Taxonomy" id="3065157"/>
    <lineage>
        <taxon>Bacteria</taxon>
        <taxon>Bacillati</taxon>
        <taxon>Bacillota</taxon>
        <taxon>Clostridia</taxon>
        <taxon>Helicovermis</taxon>
    </lineage>
</organism>
<gene>
    <name evidence="7" type="primary">degS</name>
    <name evidence="7" type="ORF">HLPR_00470</name>
</gene>
<dbReference type="GO" id="GO:0046983">
    <property type="term" value="F:protein dimerization activity"/>
    <property type="evidence" value="ECO:0007669"/>
    <property type="project" value="InterPro"/>
</dbReference>
<dbReference type="GO" id="GO:0016020">
    <property type="term" value="C:membrane"/>
    <property type="evidence" value="ECO:0007669"/>
    <property type="project" value="InterPro"/>
</dbReference>
<evidence type="ECO:0000313" key="7">
    <source>
        <dbReference type="EMBL" id="BEP27716.1"/>
    </source>
</evidence>
<dbReference type="RefSeq" id="WP_338536086.1">
    <property type="nucleotide sequence ID" value="NZ_AP028654.1"/>
</dbReference>
<keyword evidence="8" id="KW-1185">Reference proteome</keyword>
<evidence type="ECO:0000256" key="1">
    <source>
        <dbReference type="ARBA" id="ARBA00000085"/>
    </source>
</evidence>
<dbReference type="Gene3D" id="3.30.565.10">
    <property type="entry name" value="Histidine kinase-like ATPase, C-terminal domain"/>
    <property type="match status" value="1"/>
</dbReference>
<dbReference type="InterPro" id="IPR003594">
    <property type="entry name" value="HATPase_dom"/>
</dbReference>
<dbReference type="GO" id="GO:0000155">
    <property type="term" value="F:phosphorelay sensor kinase activity"/>
    <property type="evidence" value="ECO:0007669"/>
    <property type="project" value="InterPro"/>
</dbReference>
<dbReference type="PANTHER" id="PTHR24421:SF55">
    <property type="entry name" value="SENSOR HISTIDINE KINASE YDFH"/>
    <property type="match status" value="1"/>
</dbReference>
<dbReference type="InterPro" id="IPR036890">
    <property type="entry name" value="HATPase_C_sf"/>
</dbReference>
<dbReference type="Pfam" id="PF02518">
    <property type="entry name" value="HATPase_c"/>
    <property type="match status" value="1"/>
</dbReference>
<keyword evidence="3" id="KW-0808">Transferase</keyword>
<accession>A0AAU9E0D9</accession>
<protein>
    <recommendedName>
        <fullName evidence="2">histidine kinase</fullName>
        <ecNumber evidence="2">2.7.13.3</ecNumber>
    </recommendedName>
</protein>
<proteinExistence type="predicted"/>
<dbReference type="PROSITE" id="PS50109">
    <property type="entry name" value="HIS_KIN"/>
    <property type="match status" value="1"/>
</dbReference>
<evidence type="ECO:0000256" key="3">
    <source>
        <dbReference type="ARBA" id="ARBA00022679"/>
    </source>
</evidence>
<name>A0AAU9E0D9_9FIRM</name>
<dbReference type="Proteomes" id="UP001321786">
    <property type="component" value="Chromosome"/>
</dbReference>
<dbReference type="AlphaFoldDB" id="A0AAU9E0D9"/>
<reference evidence="7 8" key="1">
    <citation type="submission" date="2023-08" db="EMBL/GenBank/DDBJ databases">
        <title>Helicovermis profunda gen. nov., sp. nov., a novel mesophilic, fermentative bacterium within the Bacillota from a deep-sea hydrothermal vent chimney.</title>
        <authorList>
            <person name="Miyazaki U."/>
            <person name="Mizutani D."/>
            <person name="Hashimoto Y."/>
            <person name="Tame A."/>
            <person name="Sawayama S."/>
            <person name="Miyazaki J."/>
            <person name="Takai K."/>
            <person name="Nakagawa S."/>
        </authorList>
    </citation>
    <scope>NUCLEOTIDE SEQUENCE [LARGE SCALE GENOMIC DNA]</scope>
    <source>
        <strain evidence="7 8">S502</strain>
    </source>
</reference>
<dbReference type="PANTHER" id="PTHR24421">
    <property type="entry name" value="NITRATE/NITRITE SENSOR PROTEIN NARX-RELATED"/>
    <property type="match status" value="1"/>
</dbReference>